<proteinExistence type="predicted"/>
<evidence type="ECO:0000256" key="1">
    <source>
        <dbReference type="SAM" id="SignalP"/>
    </source>
</evidence>
<organism evidence="2 3">
    <name type="scientific">Cyclonatronum proteinivorum</name>
    <dbReference type="NCBI Taxonomy" id="1457365"/>
    <lineage>
        <taxon>Bacteria</taxon>
        <taxon>Pseudomonadati</taxon>
        <taxon>Balneolota</taxon>
        <taxon>Balneolia</taxon>
        <taxon>Balneolales</taxon>
        <taxon>Cyclonatronaceae</taxon>
        <taxon>Cyclonatronum</taxon>
    </lineage>
</organism>
<keyword evidence="1" id="KW-0732">Signal</keyword>
<feature type="chain" id="PRO_5016643042" evidence="1">
    <location>
        <begin position="20"/>
        <end position="339"/>
    </location>
</feature>
<evidence type="ECO:0000313" key="2">
    <source>
        <dbReference type="EMBL" id="AXJ02285.1"/>
    </source>
</evidence>
<dbReference type="RefSeq" id="WP_114985398.1">
    <property type="nucleotide sequence ID" value="NZ_CP027806.1"/>
</dbReference>
<dbReference type="Proteomes" id="UP000254808">
    <property type="component" value="Chromosome"/>
</dbReference>
<dbReference type="Pfam" id="PF07396">
    <property type="entry name" value="Porin_O_P"/>
    <property type="match status" value="1"/>
</dbReference>
<accession>A0A345UP83</accession>
<dbReference type="AlphaFoldDB" id="A0A345UP83"/>
<dbReference type="InterPro" id="IPR023614">
    <property type="entry name" value="Porin_dom_sf"/>
</dbReference>
<evidence type="ECO:0000313" key="3">
    <source>
        <dbReference type="Proteomes" id="UP000254808"/>
    </source>
</evidence>
<keyword evidence="3" id="KW-1185">Reference proteome</keyword>
<dbReference type="InterPro" id="IPR010870">
    <property type="entry name" value="Porin_O/P"/>
</dbReference>
<dbReference type="SUPFAM" id="SSF56935">
    <property type="entry name" value="Porins"/>
    <property type="match status" value="1"/>
</dbReference>
<dbReference type="EMBL" id="CP027806">
    <property type="protein sequence ID" value="AXJ02285.1"/>
    <property type="molecule type" value="Genomic_DNA"/>
</dbReference>
<dbReference type="KEGG" id="cprv:CYPRO_3048"/>
<sequence>MTQLLRFSLLMFIVAGLFAADLQAQTTPKYDEMRSLLKRDFMSISFLHQSEFNFSLDDDNYNGGRGFDLGAQRLDVRGQLDSQFLYRFQLEFRNSPTILDAQLGYRVSPDFHVMFGAFKPFVSIDLDPNPGATDFINRARLVGTMMNSREIGITALGSPGNWNYRFGVYNGTGLTRDNDNRFMYTGRLAYHVPVEDGRLNVGVSGFLNQTENARVGRSGLTSEGDRYLYGGFVQFDRGMFISSFELLQTRFDAVELSGDEETITSFFITLGLQVTDNTQLLVRWDYLDYDLTDRQSDLFILGWNYQATRTFSFQVNASAEFNEFGDNFSGISGLMQFQF</sequence>
<gene>
    <name evidence="2" type="ORF">CYPRO_3048</name>
</gene>
<feature type="signal peptide" evidence="1">
    <location>
        <begin position="1"/>
        <end position="19"/>
    </location>
</feature>
<protein>
    <submittedName>
        <fullName evidence="2">Phosphate-selective porin O and P</fullName>
    </submittedName>
</protein>
<name>A0A345UP83_9BACT</name>
<reference evidence="2 3" key="1">
    <citation type="submission" date="2018-03" db="EMBL/GenBank/DDBJ databases">
        <title>Phenotypic and genomic properties of Cyclonatronum proteinivorum gen. nov., sp. nov., a haloalkaliphilic bacteroidete from soda lakes possessing Na+-translocating rhodopsin.</title>
        <authorList>
            <person name="Toshchakov S.V."/>
            <person name="Korzhenkov A."/>
            <person name="Samarov N.I."/>
            <person name="Kublanov I.V."/>
            <person name="Muntyan M.S."/>
            <person name="Sorokin D.Y."/>
        </authorList>
    </citation>
    <scope>NUCLEOTIDE SEQUENCE [LARGE SCALE GENOMIC DNA]</scope>
    <source>
        <strain evidence="2 3">Omega</strain>
    </source>
</reference>
<dbReference type="Gene3D" id="2.40.160.10">
    <property type="entry name" value="Porin"/>
    <property type="match status" value="1"/>
</dbReference>
<dbReference type="OrthoDB" id="1523216at2"/>